<organism evidence="7 8">
    <name type="scientific">Fodinicola feengrottensis</name>
    <dbReference type="NCBI Taxonomy" id="435914"/>
    <lineage>
        <taxon>Bacteria</taxon>
        <taxon>Bacillati</taxon>
        <taxon>Actinomycetota</taxon>
        <taxon>Actinomycetes</taxon>
        <taxon>Mycobacteriales</taxon>
        <taxon>Fodinicola</taxon>
    </lineage>
</organism>
<sequence length="206" mass="20543">MIAAIVAGLVAGYAVAIPIGAIGTLLVTLSARVSLRVGAAAGLGVATADGGYALIATLGGAALAGVIAPIAAPLRWVSVVVLIGLAVRTTWAATRHFRDQTEAPPGAMVSTPFRAYAVVLGLTLLNPTTVLYFAALVIGRRSGALTLPEELAFAVAAFVASASWQLTLAGGGALLGRLLTTAKGRLISAYVSSAVIVALAVNTVLS</sequence>
<keyword evidence="4 6" id="KW-1133">Transmembrane helix</keyword>
<comment type="subcellular location">
    <subcellularLocation>
        <location evidence="1">Cell membrane</location>
        <topology evidence="1">Multi-pass membrane protein</topology>
    </subcellularLocation>
</comment>
<dbReference type="RefSeq" id="WP_344307175.1">
    <property type="nucleotide sequence ID" value="NZ_BAAANY010000002.1"/>
</dbReference>
<feature type="transmembrane region" description="Helical" evidence="6">
    <location>
        <begin position="187"/>
        <end position="205"/>
    </location>
</feature>
<dbReference type="PANTHER" id="PTHR30086">
    <property type="entry name" value="ARGININE EXPORTER PROTEIN ARGO"/>
    <property type="match status" value="1"/>
</dbReference>
<proteinExistence type="predicted"/>
<evidence type="ECO:0000256" key="4">
    <source>
        <dbReference type="ARBA" id="ARBA00022989"/>
    </source>
</evidence>
<evidence type="ECO:0000256" key="1">
    <source>
        <dbReference type="ARBA" id="ARBA00004651"/>
    </source>
</evidence>
<evidence type="ECO:0000256" key="5">
    <source>
        <dbReference type="ARBA" id="ARBA00023136"/>
    </source>
</evidence>
<evidence type="ECO:0000256" key="6">
    <source>
        <dbReference type="SAM" id="Phobius"/>
    </source>
</evidence>
<keyword evidence="3 6" id="KW-0812">Transmembrane</keyword>
<comment type="caution">
    <text evidence="7">The sequence shown here is derived from an EMBL/GenBank/DDBJ whole genome shotgun (WGS) entry which is preliminary data.</text>
</comment>
<keyword evidence="8" id="KW-1185">Reference proteome</keyword>
<keyword evidence="5 6" id="KW-0472">Membrane</keyword>
<feature type="transmembrane region" description="Helical" evidence="6">
    <location>
        <begin position="115"/>
        <end position="139"/>
    </location>
</feature>
<evidence type="ECO:0000313" key="8">
    <source>
        <dbReference type="Proteomes" id="UP001500618"/>
    </source>
</evidence>
<dbReference type="Proteomes" id="UP001500618">
    <property type="component" value="Unassembled WGS sequence"/>
</dbReference>
<protein>
    <submittedName>
        <fullName evidence="7">LysE family transporter</fullName>
    </submittedName>
</protein>
<accession>A0ABN2FWC9</accession>
<dbReference type="PANTHER" id="PTHR30086:SF20">
    <property type="entry name" value="ARGININE EXPORTER PROTEIN ARGO-RELATED"/>
    <property type="match status" value="1"/>
</dbReference>
<feature type="transmembrane region" description="Helical" evidence="6">
    <location>
        <begin position="151"/>
        <end position="175"/>
    </location>
</feature>
<dbReference type="Pfam" id="PF01810">
    <property type="entry name" value="LysE"/>
    <property type="match status" value="1"/>
</dbReference>
<keyword evidence="2" id="KW-1003">Cell membrane</keyword>
<evidence type="ECO:0000256" key="3">
    <source>
        <dbReference type="ARBA" id="ARBA00022692"/>
    </source>
</evidence>
<evidence type="ECO:0000313" key="7">
    <source>
        <dbReference type="EMBL" id="GAA1660854.1"/>
    </source>
</evidence>
<gene>
    <name evidence="7" type="ORF">GCM10009765_07880</name>
</gene>
<feature type="transmembrane region" description="Helical" evidence="6">
    <location>
        <begin position="76"/>
        <end position="94"/>
    </location>
</feature>
<name>A0ABN2FWC9_9ACTN</name>
<dbReference type="InterPro" id="IPR001123">
    <property type="entry name" value="LeuE-type"/>
</dbReference>
<feature type="transmembrane region" description="Helical" evidence="6">
    <location>
        <begin position="6"/>
        <end position="29"/>
    </location>
</feature>
<reference evidence="7 8" key="1">
    <citation type="journal article" date="2019" name="Int. J. Syst. Evol. Microbiol.">
        <title>The Global Catalogue of Microorganisms (GCM) 10K type strain sequencing project: providing services to taxonomists for standard genome sequencing and annotation.</title>
        <authorList>
            <consortium name="The Broad Institute Genomics Platform"/>
            <consortium name="The Broad Institute Genome Sequencing Center for Infectious Disease"/>
            <person name="Wu L."/>
            <person name="Ma J."/>
        </authorList>
    </citation>
    <scope>NUCLEOTIDE SEQUENCE [LARGE SCALE GENOMIC DNA]</scope>
    <source>
        <strain evidence="7 8">JCM 14718</strain>
    </source>
</reference>
<evidence type="ECO:0000256" key="2">
    <source>
        <dbReference type="ARBA" id="ARBA00022475"/>
    </source>
</evidence>
<dbReference type="EMBL" id="BAAANY010000002">
    <property type="protein sequence ID" value="GAA1660854.1"/>
    <property type="molecule type" value="Genomic_DNA"/>
</dbReference>